<dbReference type="InterPro" id="IPR050902">
    <property type="entry name" value="ABC_Transporter_SBP"/>
</dbReference>
<name>A0ABY8F703_9HYPH</name>
<dbReference type="RefSeq" id="WP_265683214.1">
    <property type="nucleotide sequence ID" value="NZ_CP120863.1"/>
</dbReference>
<dbReference type="CDD" id="cd01149">
    <property type="entry name" value="HutB"/>
    <property type="match status" value="1"/>
</dbReference>
<evidence type="ECO:0000313" key="4">
    <source>
        <dbReference type="Proteomes" id="UP001209803"/>
    </source>
</evidence>
<evidence type="ECO:0000259" key="2">
    <source>
        <dbReference type="PROSITE" id="PS50983"/>
    </source>
</evidence>
<dbReference type="Proteomes" id="UP001209803">
    <property type="component" value="Chromosome"/>
</dbReference>
<sequence>MKKHSFSKLCSYFAAVALTVMALFAPSKQIFAGGDTSSKASRIVSVGGSVTEVVYALGEQDRLIARDTTSVFPDQVNDLPNVGYIRALSPEGVLSVDPDLILMLEGGGPPEAVEVLNSSGISIAMIPEEFTAAGIVGKVQAVGKALGVPEKADALSLKISADLEAAQVSASGKASGMRVLFILSTRGGRIMAGGVDTEADGILSLVGAVNAVSDFTGYKQLSDEAIISAAPDVVLMMTRAGDHGAGPEELFGHPALAQTPAAENNRLIRMRGQYLLGFGPRTADAIRELSQKLADYRN</sequence>
<dbReference type="PANTHER" id="PTHR30535">
    <property type="entry name" value="VITAMIN B12-BINDING PROTEIN"/>
    <property type="match status" value="1"/>
</dbReference>
<evidence type="ECO:0000256" key="1">
    <source>
        <dbReference type="SAM" id="SignalP"/>
    </source>
</evidence>
<dbReference type="SUPFAM" id="SSF53807">
    <property type="entry name" value="Helical backbone' metal receptor"/>
    <property type="match status" value="1"/>
</dbReference>
<feature type="signal peptide" evidence="1">
    <location>
        <begin position="1"/>
        <end position="32"/>
    </location>
</feature>
<feature type="chain" id="PRO_5046133765" evidence="1">
    <location>
        <begin position="33"/>
        <end position="298"/>
    </location>
</feature>
<proteinExistence type="predicted"/>
<dbReference type="PANTHER" id="PTHR30535:SF4">
    <property type="entry name" value="HEMIN-BINDING PERIPLASMIC PROTEIN HMUT"/>
    <property type="match status" value="1"/>
</dbReference>
<dbReference type="Pfam" id="PF01497">
    <property type="entry name" value="Peripla_BP_2"/>
    <property type="match status" value="1"/>
</dbReference>
<protein>
    <submittedName>
        <fullName evidence="3">ABC transporter substrate-binding protein</fullName>
    </submittedName>
</protein>
<accession>A0ABY8F703</accession>
<evidence type="ECO:0000313" key="3">
    <source>
        <dbReference type="EMBL" id="WFE91011.1"/>
    </source>
</evidence>
<dbReference type="EMBL" id="CP120863">
    <property type="protein sequence ID" value="WFE91011.1"/>
    <property type="molecule type" value="Genomic_DNA"/>
</dbReference>
<dbReference type="PROSITE" id="PS50983">
    <property type="entry name" value="FE_B12_PBP"/>
    <property type="match status" value="1"/>
</dbReference>
<gene>
    <name evidence="3" type="ORF">K1718_06580</name>
</gene>
<keyword evidence="1" id="KW-0732">Signal</keyword>
<dbReference type="InterPro" id="IPR002491">
    <property type="entry name" value="ABC_transptr_periplasmic_BD"/>
</dbReference>
<dbReference type="Gene3D" id="3.40.50.1980">
    <property type="entry name" value="Nitrogenase molybdenum iron protein domain"/>
    <property type="match status" value="2"/>
</dbReference>
<feature type="domain" description="Fe/B12 periplasmic-binding" evidence="2">
    <location>
        <begin position="42"/>
        <end position="297"/>
    </location>
</feature>
<organism evidence="3 4">
    <name type="scientific">Roseibium porphyridii</name>
    <dbReference type="NCBI Taxonomy" id="2866279"/>
    <lineage>
        <taxon>Bacteria</taxon>
        <taxon>Pseudomonadati</taxon>
        <taxon>Pseudomonadota</taxon>
        <taxon>Alphaproteobacteria</taxon>
        <taxon>Hyphomicrobiales</taxon>
        <taxon>Stappiaceae</taxon>
        <taxon>Roseibium</taxon>
    </lineage>
</organism>
<keyword evidence="4" id="KW-1185">Reference proteome</keyword>
<reference evidence="3 4" key="1">
    <citation type="submission" date="2023-03" db="EMBL/GenBank/DDBJ databases">
        <title>Roseibium porphyridii sp. nov. and Roseibium rhodosorbium sp. nov. isolated from marine algae, Porphyridium cruentum and Rhodosorus marinus, respectively.</title>
        <authorList>
            <person name="Lee M.W."/>
            <person name="Choi B.J."/>
            <person name="Lee J.K."/>
            <person name="Choi D.G."/>
            <person name="Baek J.H."/>
            <person name="Bayburt H."/>
            <person name="Kim J.M."/>
            <person name="Han D.M."/>
            <person name="Kim K.H."/>
            <person name="Jeon C.O."/>
        </authorList>
    </citation>
    <scope>NUCLEOTIDE SEQUENCE [LARGE SCALE GENOMIC DNA]</scope>
    <source>
        <strain evidence="3 4">KMA01</strain>
    </source>
</reference>